<comment type="caution">
    <text evidence="1">The sequence shown here is derived from an EMBL/GenBank/DDBJ whole genome shotgun (WGS) entry which is preliminary data.</text>
</comment>
<name>A0A838CWB5_9BACI</name>
<dbReference type="AlphaFoldDB" id="A0A838CWB5"/>
<proteinExistence type="predicted"/>
<dbReference type="PROSITE" id="PS51257">
    <property type="entry name" value="PROKAR_LIPOPROTEIN"/>
    <property type="match status" value="1"/>
</dbReference>
<accession>A0A838CWB5</accession>
<organism evidence="1 2">
    <name type="scientific">Halobacillus locisalis</name>
    <dbReference type="NCBI Taxonomy" id="220753"/>
    <lineage>
        <taxon>Bacteria</taxon>
        <taxon>Bacillati</taxon>
        <taxon>Bacillota</taxon>
        <taxon>Bacilli</taxon>
        <taxon>Bacillales</taxon>
        <taxon>Bacillaceae</taxon>
        <taxon>Halobacillus</taxon>
    </lineage>
</organism>
<dbReference type="Proteomes" id="UP000571017">
    <property type="component" value="Unassembled WGS sequence"/>
</dbReference>
<reference evidence="1 2" key="1">
    <citation type="journal article" date="2004" name="Extremophiles">
        <title>Halobacillus locisalis sp. nov., a halophilic bacterium isolated from a marine solar saltern of the Yellow Sea in Korea.</title>
        <authorList>
            <person name="Yoon J.H."/>
            <person name="Kang K.H."/>
            <person name="Oh T.K."/>
            <person name="Park Y.H."/>
        </authorList>
    </citation>
    <scope>NUCLEOTIDE SEQUENCE [LARGE SCALE GENOMIC DNA]</scope>
    <source>
        <strain evidence="1 2">KCTC 3788</strain>
    </source>
</reference>
<keyword evidence="2" id="KW-1185">Reference proteome</keyword>
<dbReference type="RefSeq" id="WP_181473165.1">
    <property type="nucleotide sequence ID" value="NZ_JACEFG010000003.1"/>
</dbReference>
<protein>
    <submittedName>
        <fullName evidence="1">Uncharacterized protein</fullName>
    </submittedName>
</protein>
<gene>
    <name evidence="1" type="ORF">H0266_14630</name>
</gene>
<dbReference type="EMBL" id="JACEFG010000003">
    <property type="protein sequence ID" value="MBA2176129.1"/>
    <property type="molecule type" value="Genomic_DNA"/>
</dbReference>
<evidence type="ECO:0000313" key="2">
    <source>
        <dbReference type="Proteomes" id="UP000571017"/>
    </source>
</evidence>
<sequence length="181" mass="20421">MRSTLFILSIVLITVLSGCNSGGNKSYEFKGESIYDLPERGFAKGEEPDKIPTSLEVEGFNIQGDQLTTTIQMAGETTEVSNATLSTHHEGYVAEKDTESLYYQLVVSNSEQFPRMVSEPMDSEKYVRVVYFDRINRDLTIVEGDVPEQLQRQLDQVEQQSLEEKTHIGFGYKIVGPRLVE</sequence>
<evidence type="ECO:0000313" key="1">
    <source>
        <dbReference type="EMBL" id="MBA2176129.1"/>
    </source>
</evidence>